<dbReference type="InterPro" id="IPR050769">
    <property type="entry name" value="NAT_camello-type"/>
</dbReference>
<name>A0A8S4G3L6_PLUXY</name>
<evidence type="ECO:0000313" key="4">
    <source>
        <dbReference type="EMBL" id="CAG9134839.1"/>
    </source>
</evidence>
<gene>
    <name evidence="4" type="ORF">PLXY2_LOCUS13081</name>
</gene>
<evidence type="ECO:0000256" key="2">
    <source>
        <dbReference type="SAM" id="Phobius"/>
    </source>
</evidence>
<protein>
    <submittedName>
        <fullName evidence="4">(diamondback moth) hypothetical protein</fullName>
    </submittedName>
</protein>
<proteinExistence type="predicted"/>
<dbReference type="PANTHER" id="PTHR13947">
    <property type="entry name" value="GNAT FAMILY N-ACETYLTRANSFERASE"/>
    <property type="match status" value="1"/>
</dbReference>
<keyword evidence="1" id="KW-0808">Transferase</keyword>
<evidence type="ECO:0000256" key="1">
    <source>
        <dbReference type="ARBA" id="ARBA00022679"/>
    </source>
</evidence>
<feature type="domain" description="N-acetyltransferase" evidence="3">
    <location>
        <begin position="94"/>
        <end position="240"/>
    </location>
</feature>
<organism evidence="4 5">
    <name type="scientific">Plutella xylostella</name>
    <name type="common">Diamondback moth</name>
    <name type="synonym">Plutella maculipennis</name>
    <dbReference type="NCBI Taxonomy" id="51655"/>
    <lineage>
        <taxon>Eukaryota</taxon>
        <taxon>Metazoa</taxon>
        <taxon>Ecdysozoa</taxon>
        <taxon>Arthropoda</taxon>
        <taxon>Hexapoda</taxon>
        <taxon>Insecta</taxon>
        <taxon>Pterygota</taxon>
        <taxon>Neoptera</taxon>
        <taxon>Endopterygota</taxon>
        <taxon>Lepidoptera</taxon>
        <taxon>Glossata</taxon>
        <taxon>Ditrysia</taxon>
        <taxon>Yponomeutoidea</taxon>
        <taxon>Plutellidae</taxon>
        <taxon>Plutella</taxon>
    </lineage>
</organism>
<dbReference type="Proteomes" id="UP000653454">
    <property type="component" value="Unassembled WGS sequence"/>
</dbReference>
<dbReference type="SUPFAM" id="SSF55729">
    <property type="entry name" value="Acyl-CoA N-acyltransferases (Nat)"/>
    <property type="match status" value="1"/>
</dbReference>
<dbReference type="PANTHER" id="PTHR13947:SF37">
    <property type="entry name" value="LD18367P"/>
    <property type="match status" value="1"/>
</dbReference>
<dbReference type="Gene3D" id="3.40.630.30">
    <property type="match status" value="1"/>
</dbReference>
<reference evidence="4" key="1">
    <citation type="submission" date="2020-11" db="EMBL/GenBank/DDBJ databases">
        <authorList>
            <person name="Whiteford S."/>
        </authorList>
    </citation>
    <scope>NUCLEOTIDE SEQUENCE</scope>
</reference>
<dbReference type="InterPro" id="IPR016181">
    <property type="entry name" value="Acyl_CoA_acyltransferase"/>
</dbReference>
<evidence type="ECO:0000259" key="3">
    <source>
        <dbReference type="PROSITE" id="PS51186"/>
    </source>
</evidence>
<dbReference type="GO" id="GO:0008080">
    <property type="term" value="F:N-acetyltransferase activity"/>
    <property type="evidence" value="ECO:0007669"/>
    <property type="project" value="InterPro"/>
</dbReference>
<keyword evidence="2" id="KW-1133">Transmembrane helix</keyword>
<keyword evidence="2" id="KW-0812">Transmembrane</keyword>
<dbReference type="Pfam" id="PF00583">
    <property type="entry name" value="Acetyltransf_1"/>
    <property type="match status" value="1"/>
</dbReference>
<accession>A0A8S4G3L6</accession>
<feature type="transmembrane region" description="Helical" evidence="2">
    <location>
        <begin position="68"/>
        <end position="92"/>
    </location>
</feature>
<dbReference type="AlphaFoldDB" id="A0A8S4G3L6"/>
<keyword evidence="2" id="KW-0472">Membrane</keyword>
<dbReference type="PROSITE" id="PS51186">
    <property type="entry name" value="GNAT"/>
    <property type="match status" value="1"/>
</dbReference>
<dbReference type="InterPro" id="IPR000182">
    <property type="entry name" value="GNAT_dom"/>
</dbReference>
<evidence type="ECO:0000313" key="5">
    <source>
        <dbReference type="Proteomes" id="UP000653454"/>
    </source>
</evidence>
<feature type="transmembrane region" description="Helical" evidence="2">
    <location>
        <begin position="37"/>
        <end position="62"/>
    </location>
</feature>
<sequence length="247" mass="26298">MASATAVVIVRRARGGAAENAARSALIRDGFSQLTGAAFLSFMFSELSLQVVVLIGAVLFIFLHAPLWALLSVPVVVAAVVYVCVVVTHQALADRHTQMMLKEEEGLVAELRAPLGASPRDVTLRVVTEPLELTGDAARMYPQLIGTASISEWLGAGPRSAARLHALAVSKRWSNLGIGSALAAAAARRALVTGKYTVEAAASELQASAQHMFYKRGWSSRGSYHRRLVGSALTLVITQYGKDLDMA</sequence>
<dbReference type="EMBL" id="CAJHNJ030000086">
    <property type="protein sequence ID" value="CAG9134839.1"/>
    <property type="molecule type" value="Genomic_DNA"/>
</dbReference>
<comment type="caution">
    <text evidence="4">The sequence shown here is derived from an EMBL/GenBank/DDBJ whole genome shotgun (WGS) entry which is preliminary data.</text>
</comment>
<keyword evidence="5" id="KW-1185">Reference proteome</keyword>